<organism evidence="2">
    <name type="scientific">hydrocarbon metagenome</name>
    <dbReference type="NCBI Taxonomy" id="938273"/>
    <lineage>
        <taxon>unclassified sequences</taxon>
        <taxon>metagenomes</taxon>
        <taxon>ecological metagenomes</taxon>
    </lineage>
</organism>
<sequence length="43" mass="4658">MIVIVSGRMKSLVKEHAIQRVSTGEEGGYRTAHSGRACSPSDR</sequence>
<name>A0A0W8F8F2_9ZZZZ</name>
<dbReference type="EMBL" id="LNQE01001460">
    <property type="protein sequence ID" value="KUG17132.1"/>
    <property type="molecule type" value="Genomic_DNA"/>
</dbReference>
<gene>
    <name evidence="2" type="ORF">ASZ90_013135</name>
</gene>
<reference evidence="2" key="1">
    <citation type="journal article" date="2015" name="Proc. Natl. Acad. Sci. U.S.A.">
        <title>Networks of energetic and metabolic interactions define dynamics in microbial communities.</title>
        <authorList>
            <person name="Embree M."/>
            <person name="Liu J.K."/>
            <person name="Al-Bassam M.M."/>
            <person name="Zengler K."/>
        </authorList>
    </citation>
    <scope>NUCLEOTIDE SEQUENCE</scope>
</reference>
<dbReference type="AlphaFoldDB" id="A0A0W8F8F2"/>
<comment type="caution">
    <text evidence="2">The sequence shown here is derived from an EMBL/GenBank/DDBJ whole genome shotgun (WGS) entry which is preliminary data.</text>
</comment>
<evidence type="ECO:0000313" key="2">
    <source>
        <dbReference type="EMBL" id="KUG17132.1"/>
    </source>
</evidence>
<accession>A0A0W8F8F2</accession>
<proteinExistence type="predicted"/>
<evidence type="ECO:0000256" key="1">
    <source>
        <dbReference type="SAM" id="MobiDB-lite"/>
    </source>
</evidence>
<protein>
    <submittedName>
        <fullName evidence="2">Uncharacterized protein</fullName>
    </submittedName>
</protein>
<feature type="region of interest" description="Disordered" evidence="1">
    <location>
        <begin position="23"/>
        <end position="43"/>
    </location>
</feature>